<dbReference type="Proteomes" id="UP000321947">
    <property type="component" value="Unassembled WGS sequence"/>
</dbReference>
<dbReference type="AlphaFoldDB" id="A0A5D3CXN7"/>
<evidence type="ECO:0000313" key="1">
    <source>
        <dbReference type="EMBL" id="TYK16292.1"/>
    </source>
</evidence>
<dbReference type="PANTHER" id="PTHR32108:SF9">
    <property type="entry name" value="REVERSE TRANSCRIPTASE RNASE H-LIKE DOMAIN-CONTAINING PROTEIN"/>
    <property type="match status" value="1"/>
</dbReference>
<protein>
    <recommendedName>
        <fullName evidence="3">Gag-pro-like protein</fullName>
    </recommendedName>
</protein>
<evidence type="ECO:0000313" key="2">
    <source>
        <dbReference type="Proteomes" id="UP000321947"/>
    </source>
</evidence>
<dbReference type="PANTHER" id="PTHR32108">
    <property type="entry name" value="DNA-DIRECTED RNA POLYMERASE SUBUNIT ALPHA"/>
    <property type="match status" value="1"/>
</dbReference>
<proteinExistence type="predicted"/>
<dbReference type="EMBL" id="SSTD01008307">
    <property type="protein sequence ID" value="TYK16292.1"/>
    <property type="molecule type" value="Genomic_DNA"/>
</dbReference>
<evidence type="ECO:0008006" key="3">
    <source>
        <dbReference type="Google" id="ProtNLM"/>
    </source>
</evidence>
<name>A0A5D3CXN7_CUCMM</name>
<sequence>MFINTLRAPYYDKIVESVSTNFSDVIIIGERIEFGVKNGRITDSSSETKRMMTPKKKKEEIHDLSSTQRVVHVSSPTVGQTNYSHIYQNGELLPQLLKSHQMAIVPLEPLQPPYPKWCDLNTKCECHAGTVRPSTESCFLLKAKVQSLVKGEKLKFKKTEEESNVNQNPLSNYEGPAINDVDTFTERYKNKVRDVTTSMNTLFQILRGAGYLSPRFNNYEGEKFRCANEKQCLFHFEINYSIEDCCEFKNEIQKLMGAKILLVRQMSMQEIEVDIIIDASSNKETSNDTSITIVSGNTILPHSLVYQYPPKFKIRNRGTKVEGNIDDVIDSEVSIYNLEQNIEEDEYDISLELLRLIEQEEKKIVSYQETLKVINLGTPEEVKEV</sequence>
<reference evidence="1 2" key="1">
    <citation type="submission" date="2019-08" db="EMBL/GenBank/DDBJ databases">
        <title>Draft genome sequences of two oriental melons (Cucumis melo L. var makuwa).</title>
        <authorList>
            <person name="Kwon S.-Y."/>
        </authorList>
    </citation>
    <scope>NUCLEOTIDE SEQUENCE [LARGE SCALE GENOMIC DNA]</scope>
    <source>
        <strain evidence="2">cv. Chang Bougi</strain>
        <tissue evidence="1">Leaf</tissue>
    </source>
</reference>
<organism evidence="1 2">
    <name type="scientific">Cucumis melo var. makuwa</name>
    <name type="common">Oriental melon</name>
    <dbReference type="NCBI Taxonomy" id="1194695"/>
    <lineage>
        <taxon>Eukaryota</taxon>
        <taxon>Viridiplantae</taxon>
        <taxon>Streptophyta</taxon>
        <taxon>Embryophyta</taxon>
        <taxon>Tracheophyta</taxon>
        <taxon>Spermatophyta</taxon>
        <taxon>Magnoliopsida</taxon>
        <taxon>eudicotyledons</taxon>
        <taxon>Gunneridae</taxon>
        <taxon>Pentapetalae</taxon>
        <taxon>rosids</taxon>
        <taxon>fabids</taxon>
        <taxon>Cucurbitales</taxon>
        <taxon>Cucurbitaceae</taxon>
        <taxon>Benincaseae</taxon>
        <taxon>Cucumis</taxon>
    </lineage>
</organism>
<gene>
    <name evidence="1" type="ORF">E5676_scaffold21G00650</name>
</gene>
<accession>A0A5D3CXN7</accession>
<comment type="caution">
    <text evidence="1">The sequence shown here is derived from an EMBL/GenBank/DDBJ whole genome shotgun (WGS) entry which is preliminary data.</text>
</comment>